<keyword evidence="8" id="KW-0106">Calcium</keyword>
<feature type="transmembrane region" description="Helical" evidence="18">
    <location>
        <begin position="1771"/>
        <end position="1792"/>
    </location>
</feature>
<dbReference type="Pfam" id="PF00520">
    <property type="entry name" value="Ion_trans"/>
    <property type="match status" value="4"/>
</dbReference>
<evidence type="ECO:0000256" key="3">
    <source>
        <dbReference type="ARBA" id="ARBA00022475"/>
    </source>
</evidence>
<feature type="compositionally biased region" description="Basic and acidic residues" evidence="17">
    <location>
        <begin position="2112"/>
        <end position="2124"/>
    </location>
</feature>
<keyword evidence="6" id="KW-0107">Calcium channel</keyword>
<dbReference type="Gene3D" id="1.10.287.70">
    <property type="match status" value="4"/>
</dbReference>
<dbReference type="GO" id="GO:0008331">
    <property type="term" value="F:high voltage-gated calcium channel activity"/>
    <property type="evidence" value="ECO:0007669"/>
    <property type="project" value="TreeGrafter"/>
</dbReference>
<evidence type="ECO:0000313" key="21">
    <source>
        <dbReference type="Proteomes" id="UP000246740"/>
    </source>
</evidence>
<keyword evidence="2" id="KW-0813">Transport</keyword>
<dbReference type="STRING" id="1882483.A0A317XLS3"/>
<feature type="transmembrane region" description="Helical" evidence="18">
    <location>
        <begin position="1117"/>
        <end position="1138"/>
    </location>
</feature>
<comment type="similarity">
    <text evidence="15">Belongs to the calcium channel alpha-1 subunit (TC 1.A.1.11) family.</text>
</comment>
<evidence type="ECO:0000259" key="19">
    <source>
        <dbReference type="PROSITE" id="PS50222"/>
    </source>
</evidence>
<name>A0A317XLS3_9BASI</name>
<dbReference type="Gene3D" id="1.20.120.350">
    <property type="entry name" value="Voltage-gated potassium channels. Chain C"/>
    <property type="match status" value="5"/>
</dbReference>
<feature type="transmembrane region" description="Helical" evidence="18">
    <location>
        <begin position="1562"/>
        <end position="1586"/>
    </location>
</feature>
<accession>A0A317XLS3</accession>
<feature type="region of interest" description="Disordered" evidence="17">
    <location>
        <begin position="2111"/>
        <end position="2130"/>
    </location>
</feature>
<feature type="compositionally biased region" description="Polar residues" evidence="17">
    <location>
        <begin position="108"/>
        <end position="125"/>
    </location>
</feature>
<evidence type="ECO:0000256" key="8">
    <source>
        <dbReference type="ARBA" id="ARBA00022837"/>
    </source>
</evidence>
<keyword evidence="10 18" id="KW-1133">Transmembrane helix</keyword>
<keyword evidence="11" id="KW-0406">Ion transport</keyword>
<evidence type="ECO:0000256" key="4">
    <source>
        <dbReference type="ARBA" id="ARBA00022553"/>
    </source>
</evidence>
<dbReference type="EMBL" id="KZ819195">
    <property type="protein sequence ID" value="PWY99256.1"/>
    <property type="molecule type" value="Genomic_DNA"/>
</dbReference>
<keyword evidence="12 18" id="KW-0472">Membrane</keyword>
<gene>
    <name evidence="20" type="ORF">BCV70DRAFT_200837</name>
</gene>
<feature type="transmembrane region" description="Helical" evidence="18">
    <location>
        <begin position="1984"/>
        <end position="2004"/>
    </location>
</feature>
<evidence type="ECO:0000256" key="11">
    <source>
        <dbReference type="ARBA" id="ARBA00023065"/>
    </source>
</evidence>
<dbReference type="OrthoDB" id="416585at2759"/>
<dbReference type="PROSITE" id="PS50222">
    <property type="entry name" value="EF_HAND_2"/>
    <property type="match status" value="1"/>
</dbReference>
<evidence type="ECO:0000256" key="16">
    <source>
        <dbReference type="ARBA" id="ARBA00067459"/>
    </source>
</evidence>
<protein>
    <recommendedName>
        <fullName evidence="16">Calcium-channel protein CCH1</fullName>
    </recommendedName>
</protein>
<sequence length="2333" mass="261200">MRSDPLVQSTERWCVSSFPFPFLFLFLFLVFDDRVQLYLEFGRGSAGSAPQVWHNSAPYHPSTTSILVARDGDDAIGLGARLRIMSFDPQDSSLESGRLQPPLGESVRTPTSPQPRDSMSASSIPSHNSDIYINSYYYGNTDMPDLAVGASTSAFPGWSHSRSASPINSPNLNSNDERLIRRLSWGSGADVPPAPDYHIHNHNHIPSSASFHNHHRSTSSADAGLIRGPLDLAFRDSPDVSLPERFPSRVSSLPHQYDPARASLSSIPMANNNYSTDTERANPGEESDRAILTAHQDGVRHASIRYHDDTVPTDFARSTDSPVQIEEAHPYFKSSADVYNTAGHHVTGPTLERARSGLHRFSKSVRRLSRRVVHLDSDQGHVALPDQDADDSDSSGTVHGEAPEDSTSKPPSLRLEELQLLRGKSLGIWGPESRLRKALAALLSQWWVEPFILLLIITNTVALIVQSGRSVFAQPRKQGYFQYIVDYVLLVVFAIYTVEIAARIIVSGLIINPPPLYAPQPLSSGASDDQETQSKQDASKPSEHRRQMSRSNTLDTLGLFGDSIKGKAQRAFAGDKESSVAETENSAMAASAAVADSDRNAKLHNVKRDGNGSDSLYPAAQILHPGRHVDRTETSMLLSESTMPSFWQNSKAPFVEAMKTQRAQAVHHAFLRHSWNRLDLVAVISFWIAFGLAFAHQEETQSHHIYIFRALSVLRCARLLTATSGTSTILESLKTAGPILVSVSFFTGFALLLFSIIGIQSFKGSYRRNCIWVGDLNGQPGTNHTLSQICGGYTDRTGRRIGHILTDGTPSGTSPKGYICPRGQLCQESSENPENDSQSFDNIVVALLQNVIVISSNNWSQTMYDMIDADYYASCIYFIVGLIIMNFWLANLFVAVITNSFATLTARTKRSAFADQKIEPPQTAEEKESRGRWRMRQVANGFKRVWGFTKYLWILAIIASVGVQASRATYMPPEVLRQRVKIELYFTIAFDVEIVMRFLAFLLDGDWRSFLASKQNRADLFLAVITSIIQIPVIQNSAVYAWLTFFQLARFYRVIAAIPRMRVLLVRAFGSLNKMLNMVLFLLLMVGLAALIAVQLFRGDIPQEDDGEWTEMTFKHIFNSFLAMYQVFTAEDWTTVLFGTISNGVQYKQAVIAAIFISGWFFFANFIVLQMFIAVINENFSVAEGEKRQQQLEQYLRRNDPQPQTFTARLLNKMSPYRYLRTRNAAKAGSAPSDPSQSESGTAARSNKIVGGSTVRSDGRANRAPRPLTIHTVVDTSAATAHRTVETVRKILRLDAPEDAPMPLDNLHSRSLRRSIHADDMLRPGVRQSIFDADPSDQAARLFADERRLVRMRTDLGLPVDREQAHHHLHRAYEPQASSSEARARQAQLIATHPSYEKSYFLFSNTNAFRRFCQSLVPCSYGERMFGRSVSPSRHKIFRIVIFLGIAGSVVSAAIATPAYRKAYYTKFGLIRASWFSILELSLSSLFLAEFFVKTIADGFAFTPNAYVLSVWNALDLFVLVTLLVNVATELAVIGGVSRFTRALKAFRALRLINLSSLMRDTFHAVMIAGAGRILDASILSILYIIPYAVWGQNLFAGLLYSCNDDAGSITGKFSCTGEFANAPGEWTFLVPRVWGNPTDGSIYSFDDFKSSLLILFEIISLEGWIDVMTTAMSVAGRDMQLQNDNRQVNALFFLIYNLVGSTTVLTLFVSVIIENFQTFSGAAYQTAAQRQWIDLKRLIMRQRPSKRPKVRPTNRLRSWCYDRTIHKDGWWSRFMTLCYILNIIVLMTQRYSDPHWVDQLRDIIYLGFTVVYVIDIMIRLLGLGWRSYRENPWNLYDLVVVTGTLATTIPLLDGTVDELVLVQLQKIFLTCVALKLVQKNHALNQLFKTALASLPAILSLFLLWLTMFLVWGIMLVEVFGLTKWGANESYSKNFSTLIGSLVFLSMMSTGEGWNSYMHDYTVSPPQCNPSANYLTTDCGSQEWALVLFIGWNVISMYIFLNMFTGTVVENFSYIFELGGKVRLGREQIRHFKNAWAKFDVSRKGYLHVDQIVPFLGAVNGVLEVKMYPPQLSVQSLTKALESASPLPSPTLPDRSKGAMDYLRSVSPLRSPMKEGRAEGEKSHFMWPASPTGLAPRGPSEAERLNRALSAVSADELRLRRDRFNRIYHEAILRCDPVKGISFNEMLLLLARYKLIDELEALDIGELIERREILEQVEHRVNLDRVRGLLKTVYCRRRYLAMMQAKRAGDEVPTILVYDSPAVRPTLPTLSIPGSTSRQEQASEPVLTVSPAQPSLDDLHLRASPQIASFEATAWGDVMKRVDSSTNSHSHSN</sequence>
<dbReference type="FunFam" id="1.10.287.70:FF:000093">
    <property type="entry name" value="Calcium channel subunit Cch1"/>
    <property type="match status" value="1"/>
</dbReference>
<evidence type="ECO:0000256" key="13">
    <source>
        <dbReference type="ARBA" id="ARBA00023180"/>
    </source>
</evidence>
<feature type="transmembrane region" description="Helical" evidence="18">
    <location>
        <begin position="1478"/>
        <end position="1497"/>
    </location>
</feature>
<dbReference type="FunCoup" id="A0A317XLS3">
    <property type="interactions" value="28"/>
</dbReference>
<keyword evidence="7 18" id="KW-0812">Transmembrane</keyword>
<evidence type="ECO:0000256" key="5">
    <source>
        <dbReference type="ARBA" id="ARBA00022568"/>
    </source>
</evidence>
<dbReference type="FunFam" id="1.10.287.70:FF:000153">
    <property type="entry name" value="High-affinity cell membrane calcium channel protein"/>
    <property type="match status" value="1"/>
</dbReference>
<feature type="transmembrane region" description="Helical" evidence="18">
    <location>
        <begin position="1517"/>
        <end position="1541"/>
    </location>
</feature>
<feature type="transmembrane region" description="Helical" evidence="18">
    <location>
        <begin position="1020"/>
        <end position="1043"/>
    </location>
</feature>
<evidence type="ECO:0000256" key="7">
    <source>
        <dbReference type="ARBA" id="ARBA00022692"/>
    </source>
</evidence>
<organism evidence="20 21">
    <name type="scientific">Testicularia cyperi</name>
    <dbReference type="NCBI Taxonomy" id="1882483"/>
    <lineage>
        <taxon>Eukaryota</taxon>
        <taxon>Fungi</taxon>
        <taxon>Dikarya</taxon>
        <taxon>Basidiomycota</taxon>
        <taxon>Ustilaginomycotina</taxon>
        <taxon>Ustilaginomycetes</taxon>
        <taxon>Ustilaginales</taxon>
        <taxon>Anthracoideaceae</taxon>
        <taxon>Testicularia</taxon>
    </lineage>
</organism>
<feature type="region of interest" description="Disordered" evidence="17">
    <location>
        <begin position="1224"/>
        <end position="1268"/>
    </location>
</feature>
<dbReference type="FunFam" id="1.20.120.350:FF:000079">
    <property type="entry name" value="Calcium channel subunit Cch1"/>
    <property type="match status" value="1"/>
</dbReference>
<feature type="compositionally biased region" description="Polar residues" evidence="17">
    <location>
        <begin position="2268"/>
        <end position="2282"/>
    </location>
</feature>
<feature type="region of interest" description="Disordered" evidence="17">
    <location>
        <begin position="204"/>
        <end position="223"/>
    </location>
</feature>
<dbReference type="SUPFAM" id="SSF81324">
    <property type="entry name" value="Voltage-gated potassium channels"/>
    <property type="match status" value="4"/>
</dbReference>
<evidence type="ECO:0000256" key="1">
    <source>
        <dbReference type="ARBA" id="ARBA00004651"/>
    </source>
</evidence>
<proteinExistence type="inferred from homology"/>
<feature type="transmembrane region" description="Helical" evidence="18">
    <location>
        <begin position="446"/>
        <end position="466"/>
    </location>
</feature>
<keyword evidence="14" id="KW-0407">Ion channel</keyword>
<evidence type="ECO:0000256" key="15">
    <source>
        <dbReference type="ARBA" id="ARBA00061395"/>
    </source>
</evidence>
<dbReference type="GO" id="GO:0098703">
    <property type="term" value="P:calcium ion import across plasma membrane"/>
    <property type="evidence" value="ECO:0007669"/>
    <property type="project" value="TreeGrafter"/>
</dbReference>
<dbReference type="Proteomes" id="UP000246740">
    <property type="component" value="Unassembled WGS sequence"/>
</dbReference>
<feature type="compositionally biased region" description="Polar residues" evidence="17">
    <location>
        <begin position="1233"/>
        <end position="1245"/>
    </location>
</feature>
<feature type="transmembrane region" description="Helical" evidence="18">
    <location>
        <begin position="736"/>
        <end position="759"/>
    </location>
</feature>
<feature type="domain" description="EF-hand" evidence="19">
    <location>
        <begin position="2027"/>
        <end position="2062"/>
    </location>
</feature>
<keyword evidence="5" id="KW-0109">Calcium transport</keyword>
<reference evidence="20 21" key="1">
    <citation type="journal article" date="2018" name="Mol. Biol. Evol.">
        <title>Broad Genomic Sampling Reveals a Smut Pathogenic Ancestry of the Fungal Clade Ustilaginomycotina.</title>
        <authorList>
            <person name="Kijpornyongpan T."/>
            <person name="Mondo S.J."/>
            <person name="Barry K."/>
            <person name="Sandor L."/>
            <person name="Lee J."/>
            <person name="Lipzen A."/>
            <person name="Pangilinan J."/>
            <person name="LaButti K."/>
            <person name="Hainaut M."/>
            <person name="Henrissat B."/>
            <person name="Grigoriev I.V."/>
            <person name="Spatafora J.W."/>
            <person name="Aime M.C."/>
        </authorList>
    </citation>
    <scope>NUCLEOTIDE SEQUENCE [LARGE SCALE GENOMIC DNA]</scope>
    <source>
        <strain evidence="20 21">MCA 3645</strain>
    </source>
</reference>
<comment type="subcellular location">
    <subcellularLocation>
        <location evidence="1">Cell membrane</location>
        <topology evidence="1">Multi-pass membrane protein</topology>
    </subcellularLocation>
</comment>
<feature type="region of interest" description="Disordered" evidence="17">
    <location>
        <begin position="377"/>
        <end position="411"/>
    </location>
</feature>
<feature type="transmembrane region" description="Helical" evidence="18">
    <location>
        <begin position="1075"/>
        <end position="1097"/>
    </location>
</feature>
<evidence type="ECO:0000256" key="9">
    <source>
        <dbReference type="ARBA" id="ARBA00022882"/>
    </source>
</evidence>
<evidence type="ECO:0000256" key="10">
    <source>
        <dbReference type="ARBA" id="ARBA00022989"/>
    </source>
</evidence>
<dbReference type="PANTHER" id="PTHR45628:SF7">
    <property type="entry name" value="VOLTAGE-DEPENDENT CALCIUM CHANNEL TYPE A SUBUNIT ALPHA-1"/>
    <property type="match status" value="1"/>
</dbReference>
<feature type="region of interest" description="Disordered" evidence="17">
    <location>
        <begin position="2268"/>
        <end position="2287"/>
    </location>
</feature>
<keyword evidence="4" id="KW-0597">Phosphoprotein</keyword>
<feature type="transmembrane region" description="Helical" evidence="18">
    <location>
        <begin position="871"/>
        <end position="897"/>
    </location>
</feature>
<dbReference type="FunFam" id="1.10.287.70:FF:000118">
    <property type="entry name" value="Calcium channel subunit Cch1"/>
    <property type="match status" value="1"/>
</dbReference>
<feature type="transmembrane region" description="Helical" evidence="18">
    <location>
        <begin position="982"/>
        <end position="1000"/>
    </location>
</feature>
<keyword evidence="21" id="KW-1185">Reference proteome</keyword>
<dbReference type="InterPro" id="IPR027359">
    <property type="entry name" value="Volt_channel_dom_sf"/>
</dbReference>
<evidence type="ECO:0000256" key="2">
    <source>
        <dbReference type="ARBA" id="ARBA00022448"/>
    </source>
</evidence>
<dbReference type="InParanoid" id="A0A317XLS3"/>
<feature type="transmembrane region" description="Helical" evidence="18">
    <location>
        <begin position="12"/>
        <end position="31"/>
    </location>
</feature>
<feature type="transmembrane region" description="Helical" evidence="18">
    <location>
        <begin position="1437"/>
        <end position="1457"/>
    </location>
</feature>
<evidence type="ECO:0000256" key="6">
    <source>
        <dbReference type="ARBA" id="ARBA00022673"/>
    </source>
</evidence>
<feature type="region of interest" description="Disordered" evidence="17">
    <location>
        <begin position="520"/>
        <end position="552"/>
    </location>
</feature>
<feature type="transmembrane region" description="Helical" evidence="18">
    <location>
        <begin position="951"/>
        <end position="970"/>
    </location>
</feature>
<dbReference type="InterPro" id="IPR005821">
    <property type="entry name" value="Ion_trans_dom"/>
</dbReference>
<evidence type="ECO:0000256" key="12">
    <source>
        <dbReference type="ARBA" id="ARBA00023136"/>
    </source>
</evidence>
<feature type="transmembrane region" description="Helical" evidence="18">
    <location>
        <begin position="1689"/>
        <end position="1714"/>
    </location>
</feature>
<dbReference type="InterPro" id="IPR050599">
    <property type="entry name" value="VDCC_alpha-1_subunit"/>
</dbReference>
<feature type="transmembrane region" description="Helical" evidence="18">
    <location>
        <begin position="487"/>
        <end position="511"/>
    </location>
</feature>
<evidence type="ECO:0000256" key="14">
    <source>
        <dbReference type="ARBA" id="ARBA00023303"/>
    </source>
</evidence>
<evidence type="ECO:0000256" key="17">
    <source>
        <dbReference type="SAM" id="MobiDB-lite"/>
    </source>
</evidence>
<dbReference type="InterPro" id="IPR002048">
    <property type="entry name" value="EF_hand_dom"/>
</dbReference>
<keyword evidence="3" id="KW-1003">Cell membrane</keyword>
<feature type="region of interest" description="Disordered" evidence="17">
    <location>
        <begin position="91"/>
        <end position="125"/>
    </location>
</feature>
<feature type="transmembrane region" description="Helical" evidence="18">
    <location>
        <begin position="1150"/>
        <end position="1173"/>
    </location>
</feature>
<evidence type="ECO:0000313" key="20">
    <source>
        <dbReference type="EMBL" id="PWY99256.1"/>
    </source>
</evidence>
<keyword evidence="13" id="KW-0325">Glycoprotein</keyword>
<feature type="transmembrane region" description="Helical" evidence="18">
    <location>
        <begin position="1898"/>
        <end position="1923"/>
    </location>
</feature>
<dbReference type="GO" id="GO:0005509">
    <property type="term" value="F:calcium ion binding"/>
    <property type="evidence" value="ECO:0007669"/>
    <property type="project" value="InterPro"/>
</dbReference>
<feature type="transmembrane region" description="Helical" evidence="18">
    <location>
        <begin position="1804"/>
        <end position="1822"/>
    </location>
</feature>
<keyword evidence="9" id="KW-0851">Voltage-gated channel</keyword>
<dbReference type="PANTHER" id="PTHR45628">
    <property type="entry name" value="VOLTAGE-DEPENDENT CALCIUM CHANNEL TYPE A SUBUNIT ALPHA-1"/>
    <property type="match status" value="1"/>
</dbReference>
<dbReference type="GO" id="GO:0005891">
    <property type="term" value="C:voltage-gated calcium channel complex"/>
    <property type="evidence" value="ECO:0007669"/>
    <property type="project" value="TreeGrafter"/>
</dbReference>
<evidence type="ECO:0000256" key="18">
    <source>
        <dbReference type="SAM" id="Phobius"/>
    </source>
</evidence>
<feature type="compositionally biased region" description="Basic and acidic residues" evidence="17">
    <location>
        <begin position="532"/>
        <end position="546"/>
    </location>
</feature>
<feature type="transmembrane region" description="Helical" evidence="18">
    <location>
        <begin position="1935"/>
        <end position="1954"/>
    </location>
</feature>